<protein>
    <submittedName>
        <fullName evidence="1">14614_t:CDS:1</fullName>
    </submittedName>
</protein>
<name>A0ACA9PG18_9GLOM</name>
<dbReference type="Proteomes" id="UP000789920">
    <property type="component" value="Unassembled WGS sequence"/>
</dbReference>
<sequence>MNPIMIHIIDMLKPVSISPEEINVENIKDIFTELEICDDSDMKLCIVPCVFTEKKNNIESYLPSILDPRVKKFDFAPDKIKQIQDLLRTRCENAKDNSTTSTPTANILSSPSYFHNAIVSPFYKPTLLNIFNNPPPLNLQNEIE</sequence>
<accession>A0ACA9PG18</accession>
<proteinExistence type="predicted"/>
<dbReference type="EMBL" id="CAJVQC010020403">
    <property type="protein sequence ID" value="CAG8707776.1"/>
    <property type="molecule type" value="Genomic_DNA"/>
</dbReference>
<keyword evidence="2" id="KW-1185">Reference proteome</keyword>
<feature type="non-terminal residue" evidence="1">
    <location>
        <position position="144"/>
    </location>
</feature>
<organism evidence="1 2">
    <name type="scientific">Racocetra persica</name>
    <dbReference type="NCBI Taxonomy" id="160502"/>
    <lineage>
        <taxon>Eukaryota</taxon>
        <taxon>Fungi</taxon>
        <taxon>Fungi incertae sedis</taxon>
        <taxon>Mucoromycota</taxon>
        <taxon>Glomeromycotina</taxon>
        <taxon>Glomeromycetes</taxon>
        <taxon>Diversisporales</taxon>
        <taxon>Gigasporaceae</taxon>
        <taxon>Racocetra</taxon>
    </lineage>
</organism>
<reference evidence="1" key="1">
    <citation type="submission" date="2021-06" db="EMBL/GenBank/DDBJ databases">
        <authorList>
            <person name="Kallberg Y."/>
            <person name="Tangrot J."/>
            <person name="Rosling A."/>
        </authorList>
    </citation>
    <scope>NUCLEOTIDE SEQUENCE</scope>
    <source>
        <strain evidence="1">MA461A</strain>
    </source>
</reference>
<gene>
    <name evidence="1" type="ORF">RPERSI_LOCUS10339</name>
</gene>
<evidence type="ECO:0000313" key="1">
    <source>
        <dbReference type="EMBL" id="CAG8707776.1"/>
    </source>
</evidence>
<comment type="caution">
    <text evidence="1">The sequence shown here is derived from an EMBL/GenBank/DDBJ whole genome shotgun (WGS) entry which is preliminary data.</text>
</comment>
<evidence type="ECO:0000313" key="2">
    <source>
        <dbReference type="Proteomes" id="UP000789920"/>
    </source>
</evidence>